<dbReference type="EMBL" id="FNUG01000003">
    <property type="protein sequence ID" value="SEE93130.1"/>
    <property type="molecule type" value="Genomic_DNA"/>
</dbReference>
<proteinExistence type="predicted"/>
<keyword evidence="1" id="KW-0812">Transmembrane</keyword>
<sequence length="183" mass="21466">MIDKSALAREEKEQARVTVWLDSYDDLFSDFDPRSYSKRALSDDFIAQAKKLIREESRGRDFLWQLLLPASVRNSAHEAVIAERLPLIFSRSYEQLLLQRKKSRIRGIKMAGFGILLMVIGGYISFQEPEEFSVHLLLIIFEPAGWFLFWSGLDILLEYSRKTKKDLDFYRRISRTKIIFGSY</sequence>
<protein>
    <submittedName>
        <fullName evidence="2">Uncharacterized protein</fullName>
    </submittedName>
</protein>
<dbReference type="Proteomes" id="UP000199448">
    <property type="component" value="Unassembled WGS sequence"/>
</dbReference>
<accession>A0A1H5MVE6</accession>
<reference evidence="2 3" key="1">
    <citation type="submission" date="2016-10" db="EMBL/GenBank/DDBJ databases">
        <authorList>
            <person name="de Groot N.N."/>
        </authorList>
    </citation>
    <scope>NUCLEOTIDE SEQUENCE [LARGE SCALE GENOMIC DNA]</scope>
    <source>
        <strain evidence="2 3">DSM 23553</strain>
    </source>
</reference>
<keyword evidence="3" id="KW-1185">Reference proteome</keyword>
<keyword evidence="1" id="KW-0472">Membrane</keyword>
<name>A0A1H5MVE6_9FLAO</name>
<dbReference type="OrthoDB" id="1493650at2"/>
<organism evidence="2 3">
    <name type="scientific">Salinimicrobium catena</name>
    <dbReference type="NCBI Taxonomy" id="390640"/>
    <lineage>
        <taxon>Bacteria</taxon>
        <taxon>Pseudomonadati</taxon>
        <taxon>Bacteroidota</taxon>
        <taxon>Flavobacteriia</taxon>
        <taxon>Flavobacteriales</taxon>
        <taxon>Flavobacteriaceae</taxon>
        <taxon>Salinimicrobium</taxon>
    </lineage>
</organism>
<evidence type="ECO:0000313" key="2">
    <source>
        <dbReference type="EMBL" id="SEE93130.1"/>
    </source>
</evidence>
<feature type="transmembrane region" description="Helical" evidence="1">
    <location>
        <begin position="132"/>
        <end position="157"/>
    </location>
</feature>
<dbReference type="STRING" id="390640.SAMN04488034_103125"/>
<evidence type="ECO:0000256" key="1">
    <source>
        <dbReference type="SAM" id="Phobius"/>
    </source>
</evidence>
<dbReference type="RefSeq" id="WP_093113077.1">
    <property type="nucleotide sequence ID" value="NZ_FNGG01000003.1"/>
</dbReference>
<gene>
    <name evidence="2" type="ORF">SAMN04488034_103125</name>
</gene>
<keyword evidence="1" id="KW-1133">Transmembrane helix</keyword>
<feature type="transmembrane region" description="Helical" evidence="1">
    <location>
        <begin position="107"/>
        <end position="126"/>
    </location>
</feature>
<dbReference type="AlphaFoldDB" id="A0A1H5MVE6"/>
<evidence type="ECO:0000313" key="3">
    <source>
        <dbReference type="Proteomes" id="UP000199448"/>
    </source>
</evidence>